<protein>
    <submittedName>
        <fullName evidence="1">Lipopolysaccharide biosynthesis protein</fullName>
    </submittedName>
</protein>
<comment type="caution">
    <text evidence="1">The sequence shown here is derived from an EMBL/GenBank/DDBJ whole genome shotgun (WGS) entry which is preliminary data.</text>
</comment>
<dbReference type="PANTHER" id="PTHR23416">
    <property type="entry name" value="SIALIC ACID SYNTHASE-RELATED"/>
    <property type="match status" value="1"/>
</dbReference>
<dbReference type="InterPro" id="IPR011004">
    <property type="entry name" value="Trimer_LpxA-like_sf"/>
</dbReference>
<dbReference type="Proteomes" id="UP000250997">
    <property type="component" value="Unassembled WGS sequence"/>
</dbReference>
<dbReference type="SUPFAM" id="SSF51161">
    <property type="entry name" value="Trimeric LpxA-like enzymes"/>
    <property type="match status" value="1"/>
</dbReference>
<dbReference type="RefSeq" id="WP_158394587.1">
    <property type="nucleotide sequence ID" value="NZ_CP026548.1"/>
</dbReference>
<dbReference type="Gene3D" id="2.160.10.10">
    <property type="entry name" value="Hexapeptide repeat proteins"/>
    <property type="match status" value="1"/>
</dbReference>
<dbReference type="AlphaFoldDB" id="A0AAX1QLH4"/>
<name>A0AAX1QLH4_9FIRM</name>
<gene>
    <name evidence="1" type="ORF">C4N27_02790</name>
</gene>
<dbReference type="InterPro" id="IPR001451">
    <property type="entry name" value="Hexapep"/>
</dbReference>
<sequence length="184" mass="20442">MQPIKYLWAIRAIFYKLSFSHVGKLSYIGKPLYITGAKKISVGDKVRIYPGIRMEALDGGEIYIGNNIAVEQNVHIISGERILNIGDDTTISANVFISNVDHEYKDIDKSVMEQPLQFKETQIGKSCFIGYGAVILPGTRLGNHCIVGANAVVRGSYPDNCVIAGNPARIIKEYDLETEFWKNS</sequence>
<dbReference type="Pfam" id="PF00132">
    <property type="entry name" value="Hexapep"/>
    <property type="match status" value="1"/>
</dbReference>
<accession>A0AAX1QLH4</accession>
<proteinExistence type="predicted"/>
<evidence type="ECO:0000313" key="2">
    <source>
        <dbReference type="Proteomes" id="UP000250997"/>
    </source>
</evidence>
<reference evidence="1 2" key="1">
    <citation type="submission" date="2018-02" db="EMBL/GenBank/DDBJ databases">
        <title>Complete genome sequencing of Faecalibacterium prausnitzii strains isolated from the human gut.</title>
        <authorList>
            <person name="Fitzgerald B.C."/>
            <person name="Shkoporov A.N."/>
            <person name="Ross P.R."/>
            <person name="Hill C."/>
        </authorList>
    </citation>
    <scope>NUCLEOTIDE SEQUENCE [LARGE SCALE GENOMIC DNA]</scope>
    <source>
        <strain evidence="1 2">APC942/18-1</strain>
    </source>
</reference>
<dbReference type="CDD" id="cd04647">
    <property type="entry name" value="LbH_MAT_like"/>
    <property type="match status" value="1"/>
</dbReference>
<organism evidence="1 2">
    <name type="scientific">Faecalibacterium prausnitzii</name>
    <dbReference type="NCBI Taxonomy" id="853"/>
    <lineage>
        <taxon>Bacteria</taxon>
        <taxon>Bacillati</taxon>
        <taxon>Bacillota</taxon>
        <taxon>Clostridia</taxon>
        <taxon>Eubacteriales</taxon>
        <taxon>Oscillospiraceae</taxon>
        <taxon>Faecalibacterium</taxon>
    </lineage>
</organism>
<evidence type="ECO:0000313" key="1">
    <source>
        <dbReference type="EMBL" id="RAW53089.1"/>
    </source>
</evidence>
<dbReference type="InterPro" id="IPR051159">
    <property type="entry name" value="Hexapeptide_acetyltransf"/>
</dbReference>
<dbReference type="EMBL" id="PRLA01000001">
    <property type="protein sequence ID" value="RAW53089.1"/>
    <property type="molecule type" value="Genomic_DNA"/>
</dbReference>